<feature type="region of interest" description="Disordered" evidence="17">
    <location>
        <begin position="1722"/>
        <end position="1741"/>
    </location>
</feature>
<dbReference type="GO" id="GO:0004674">
    <property type="term" value="F:protein serine/threonine kinase activity"/>
    <property type="evidence" value="ECO:0007669"/>
    <property type="project" value="UniProtKB-KW"/>
</dbReference>
<evidence type="ECO:0000256" key="6">
    <source>
        <dbReference type="ARBA" id="ARBA00022679"/>
    </source>
</evidence>
<feature type="compositionally biased region" description="Low complexity" evidence="17">
    <location>
        <begin position="1950"/>
        <end position="1970"/>
    </location>
</feature>
<evidence type="ECO:0000256" key="2">
    <source>
        <dbReference type="ARBA" id="ARBA00005245"/>
    </source>
</evidence>
<feature type="region of interest" description="Disordered" evidence="17">
    <location>
        <begin position="1875"/>
        <end position="1971"/>
    </location>
</feature>
<accession>A0A8H5CUW7</accession>
<feature type="compositionally biased region" description="Low complexity" evidence="17">
    <location>
        <begin position="644"/>
        <end position="660"/>
    </location>
</feature>
<evidence type="ECO:0000256" key="1">
    <source>
        <dbReference type="ARBA" id="ARBA00004477"/>
    </source>
</evidence>
<feature type="region of interest" description="Disordered" evidence="17">
    <location>
        <begin position="1769"/>
        <end position="1796"/>
    </location>
</feature>
<feature type="compositionally biased region" description="Low complexity" evidence="17">
    <location>
        <begin position="1126"/>
        <end position="1162"/>
    </location>
</feature>
<feature type="transmembrane region" description="Helical" evidence="18">
    <location>
        <begin position="514"/>
        <end position="535"/>
    </location>
</feature>
<feature type="region of interest" description="Disordered" evidence="17">
    <location>
        <begin position="593"/>
        <end position="684"/>
    </location>
</feature>
<comment type="similarity">
    <text evidence="3">Belongs to the protein kinase superfamily. CAMK Ser/Thr protein kinase family. NIM1 subfamily.</text>
</comment>
<dbReference type="EC" id="2.7.11.1" evidence="4"/>
<feature type="compositionally biased region" description="Low complexity" evidence="17">
    <location>
        <begin position="1327"/>
        <end position="1343"/>
    </location>
</feature>
<comment type="caution">
    <text evidence="21">The sequence shown here is derived from an EMBL/GenBank/DDBJ whole genome shotgun (WGS) entry which is preliminary data.</text>
</comment>
<evidence type="ECO:0000256" key="10">
    <source>
        <dbReference type="ARBA" id="ARBA00022824"/>
    </source>
</evidence>
<dbReference type="SUPFAM" id="SSF56112">
    <property type="entry name" value="Protein kinase-like (PK-like)"/>
    <property type="match status" value="1"/>
</dbReference>
<feature type="compositionally biased region" description="Acidic residues" evidence="17">
    <location>
        <begin position="1769"/>
        <end position="1787"/>
    </location>
</feature>
<proteinExistence type="inferred from homology"/>
<evidence type="ECO:0000256" key="13">
    <source>
        <dbReference type="ARBA" id="ARBA00023136"/>
    </source>
</evidence>
<evidence type="ECO:0000256" key="11">
    <source>
        <dbReference type="ARBA" id="ARBA00022840"/>
    </source>
</evidence>
<keyword evidence="6" id="KW-0808">Transferase</keyword>
<dbReference type="EMBL" id="JAACJO010000023">
    <property type="protein sequence ID" value="KAF5347799.1"/>
    <property type="molecule type" value="Genomic_DNA"/>
</dbReference>
<evidence type="ECO:0000256" key="4">
    <source>
        <dbReference type="ARBA" id="ARBA00012513"/>
    </source>
</evidence>
<evidence type="ECO:0000256" key="16">
    <source>
        <dbReference type="PROSITE-ProRule" id="PRU10141"/>
    </source>
</evidence>
<reference evidence="21 22" key="1">
    <citation type="journal article" date="2020" name="ISME J.">
        <title>Uncovering the hidden diversity of litter-decomposition mechanisms in mushroom-forming fungi.</title>
        <authorList>
            <person name="Floudas D."/>
            <person name="Bentzer J."/>
            <person name="Ahren D."/>
            <person name="Johansson T."/>
            <person name="Persson P."/>
            <person name="Tunlid A."/>
        </authorList>
    </citation>
    <scope>NUCLEOTIDE SEQUENCE [LARGE SCALE GENOMIC DNA]</scope>
    <source>
        <strain evidence="21 22">CBS 146.42</strain>
    </source>
</reference>
<feature type="region of interest" description="Disordered" evidence="17">
    <location>
        <begin position="1670"/>
        <end position="1700"/>
    </location>
</feature>
<feature type="compositionally biased region" description="Gly residues" evidence="17">
    <location>
        <begin position="1538"/>
        <end position="1548"/>
    </location>
</feature>
<dbReference type="GO" id="GO:0006465">
    <property type="term" value="P:signal peptide processing"/>
    <property type="evidence" value="ECO:0007669"/>
    <property type="project" value="InterPro"/>
</dbReference>
<feature type="region of interest" description="Disordered" evidence="17">
    <location>
        <begin position="1538"/>
        <end position="1650"/>
    </location>
</feature>
<evidence type="ECO:0000256" key="8">
    <source>
        <dbReference type="ARBA" id="ARBA00022741"/>
    </source>
</evidence>
<dbReference type="InterPro" id="IPR001155">
    <property type="entry name" value="OxRdtase_FMN_N"/>
</dbReference>
<keyword evidence="5" id="KW-0723">Serine/threonine-protein kinase</keyword>
<dbReference type="GO" id="GO:0005787">
    <property type="term" value="C:signal peptidase complex"/>
    <property type="evidence" value="ECO:0007669"/>
    <property type="project" value="InterPro"/>
</dbReference>
<name>A0A8H5CUW7_9AGAR</name>
<feature type="binding site" evidence="16">
    <location>
        <position position="715"/>
    </location>
    <ligand>
        <name>ATP</name>
        <dbReference type="ChEBI" id="CHEBI:30616"/>
    </ligand>
</feature>
<gene>
    <name evidence="21" type="ORF">D9756_010279</name>
</gene>
<dbReference type="InterPro" id="IPR000719">
    <property type="entry name" value="Prot_kinase_dom"/>
</dbReference>
<organism evidence="21 22">
    <name type="scientific">Leucocoprinus leucothites</name>
    <dbReference type="NCBI Taxonomy" id="201217"/>
    <lineage>
        <taxon>Eukaryota</taxon>
        <taxon>Fungi</taxon>
        <taxon>Dikarya</taxon>
        <taxon>Basidiomycota</taxon>
        <taxon>Agaricomycotina</taxon>
        <taxon>Agaricomycetes</taxon>
        <taxon>Agaricomycetidae</taxon>
        <taxon>Agaricales</taxon>
        <taxon>Agaricineae</taxon>
        <taxon>Agaricaceae</taxon>
        <taxon>Leucocoprinus</taxon>
    </lineage>
</organism>
<feature type="domain" description="KA1" evidence="20">
    <location>
        <begin position="2068"/>
        <end position="2117"/>
    </location>
</feature>
<dbReference type="InterPro" id="IPR028375">
    <property type="entry name" value="KA1/Ssp2_C"/>
</dbReference>
<feature type="region of interest" description="Disordered" evidence="17">
    <location>
        <begin position="1260"/>
        <end position="1435"/>
    </location>
</feature>
<feature type="region of interest" description="Disordered" evidence="17">
    <location>
        <begin position="719"/>
        <end position="744"/>
    </location>
</feature>
<keyword evidence="22" id="KW-1185">Reference proteome</keyword>
<feature type="compositionally biased region" description="Polar residues" evidence="17">
    <location>
        <begin position="1290"/>
        <end position="1300"/>
    </location>
</feature>
<dbReference type="GO" id="GO:0005524">
    <property type="term" value="F:ATP binding"/>
    <property type="evidence" value="ECO:0007669"/>
    <property type="project" value="UniProtKB-UniRule"/>
</dbReference>
<evidence type="ECO:0000259" key="19">
    <source>
        <dbReference type="PROSITE" id="PS50011"/>
    </source>
</evidence>
<keyword evidence="13 18" id="KW-0472">Membrane</keyword>
<evidence type="ECO:0000256" key="5">
    <source>
        <dbReference type="ARBA" id="ARBA00022527"/>
    </source>
</evidence>
<sequence>MYEHLSNFLGGPPNSYHIGLYSAWSKYNWGMVITGNVQISGSHLTLGRDLVVPEHLTEETVKPYEALARAVKGNEDGVLAVMQLSHAGRQSANFVGGRYVFEAPLAPSAVPVRSSVVTRGGDVVAEMAERVLFQVPREMEVGDVEDVKEGFVRGALLAYRSGFDGVELHVAHGYLLAQFLSPKSNKRKDKYSLRSENGLCLLHEIVDAIRAAIPESRFIVGVKLNASDYLLDAPGSVSGRSQPLDTEETRALQHVLALATWGTIDFIDISGGDYENPEFISASETRSRRQAFFARFSQQALKSLDSAGFNNPSRPAIMLTGGLRTPNLVHSALQAGQADMLGIGRCSVVCPRIPEVMREYYERDGSVDGDAPFGPEPQDSTPGFLTRWPVASFWKSLSKVKLVGAGLNTAWYTIVIRQVAIAEVEVPDYSMGTFWALIRMYVWRIPNPNSRVGLGLGVSGCRARIPATMQDYLEGKIDFIGQQTVDEMSRYVLVGATGVSFVVGFAMQSLSVTFGIFGAATALLLLAIIPPWPMLRQHPDKSSHTGIERGAQTERGICFLLCTEAMSYHPSVATHLPALPEQSPQHEVDDIVTAQQSPPPQPPQPRHTSHTHHTRPRPLSMPPQAYSFHNQQDDRQTPAARDASGSSSTTTTQQQPPQQQHSRRRESSQPASQSGRSRSNRVLGDYTLSKTLGAGSMGKVKLATHNISGEKLAVKILPRVYPQPPPSHGAMSESAQKQATKDASKEIRTLREAALSMLLYHPYICGMREMIVHQHHYYMVFEYVNGGQMLDYIISHGRLRERVARKFARQIGSAIEYCHQNNVVHRDLKIENILISQTGNIKIIDFGLSNLYDPLSHLSTFCGSLYFAAPELLNARVYTGPEVDVWSFGVVLYVLVCGKVPFDDQSMPALHAKIKRGLVEYPVWLSAECKHLLSRMLVTNPSNRATLHEVLTHPWMVRGHSGPPEPHLVHRDPLRSDELDKQVIKGMKGFEFGTEDEIERKLVKILESEGYIRAVQYWERKRGGALGSHWGNGQSANGEKSSGGLSSVFGRWGDSLSNSSLGAMSFDSGSTKFESNGYNTNAPPPPTTPSSNLKKSRRFSGFDYYRRKLFSPSSATSSSHHHPSHHTGTGTSPPLSPSSHSPPGSYNSLLSGHGHHSSSSYFGGSGGDGGKEPPDPTKGFHPLISMYYLAREKMERDRVYGPGVFASSQLSILDTKGGESKLEKLEKAEKAPAGAGDAPAAPATTTTTITEDAYTQIRQVQTQPQAPVSAAAAPTSRKEAAQAQAQTQALNVPNATTPTTGKPDYSMPLPRLPVPESSHYSTASYDPTAAGAAGSGASPTTPTFNNHQNVGPQPRARDMGGQLPPGTPTSPHHHGHTPSIGGLQPQRRAPDGQVQGQGQDQGKEGQGGKLLPRVPRAPPAAGHRRSHSLSQRPTAAAAAAGVLGMGKGLGWGSVFGRNAPATPTATVHNPATGAGTDEMGIVGLGLQGVEGVPRTAGPEVTTFAEREREREEERHGGQGLVSGGATLVRRFGSLLIGSGGGSPGGGRSTHGASAGANNEEGRKSTSTNASAGGSVKRPAVVGAGDAIVEDEDRNAGGDTPTATVEEVEGDEEGSTSTPTPCVPATAPPITTTTPPTPTSPSPHARTLTSSVSQPIGSVHRRAATILDHHHHGRRGASGAGANTLSVGQGHDRRSSTGGPAHLIGVGVSSSAGAAVPSYTTTQGGATMTMTPGRVRRPSTGYAGRPGAALVERFFPTARGGEQVVLEGDNDDADVDAEEGEGEEEDKEHEEHEHGEKGYKPVYLKGLFSVATTSSKTPVVIKADIRRVLDRMQVQYREMRGGFECVHSPSIDVASVNVVGVEAGRSVGQYSLSGGGVGSGSGGEVGPSSPGKPSIVKKASKLSFGMKRDKGKEKEKEREKEREREEKEKGQVHLGDGPANAPLQVQGRPSGGTTTATATGLTATPSSGSSSFFNVASNQTVVAASNQQEQQQQQHLKDPSSGDQQGSIRSYSPVSNKSKVLPPIPRDFAGAGATGTVGTVGSAGSAPLPPRSPSPLPSGEVGREVFESIAKNQLSVRFEINIVKVPWLPLHGIQFRRTSGDGWQYQMLARRVLTELKL</sequence>
<evidence type="ECO:0000256" key="14">
    <source>
        <dbReference type="ARBA" id="ARBA00047899"/>
    </source>
</evidence>
<keyword evidence="9" id="KW-0418">Kinase</keyword>
<dbReference type="Gene3D" id="3.20.20.70">
    <property type="entry name" value="Aldolase class I"/>
    <property type="match status" value="1"/>
</dbReference>
<dbReference type="GO" id="GO:0000226">
    <property type="term" value="P:microtubule cytoskeleton organization"/>
    <property type="evidence" value="ECO:0007669"/>
    <property type="project" value="TreeGrafter"/>
</dbReference>
<dbReference type="Gene3D" id="3.30.310.80">
    <property type="entry name" value="Kinase associated domain 1, KA1"/>
    <property type="match status" value="2"/>
</dbReference>
<comment type="catalytic activity">
    <reaction evidence="14">
        <text>L-threonyl-[protein] + ATP = O-phospho-L-threonyl-[protein] + ADP + H(+)</text>
        <dbReference type="Rhea" id="RHEA:46608"/>
        <dbReference type="Rhea" id="RHEA-COMP:11060"/>
        <dbReference type="Rhea" id="RHEA-COMP:11605"/>
        <dbReference type="ChEBI" id="CHEBI:15378"/>
        <dbReference type="ChEBI" id="CHEBI:30013"/>
        <dbReference type="ChEBI" id="CHEBI:30616"/>
        <dbReference type="ChEBI" id="CHEBI:61977"/>
        <dbReference type="ChEBI" id="CHEBI:456216"/>
        <dbReference type="EC" id="2.7.11.1"/>
    </reaction>
</comment>
<dbReference type="OrthoDB" id="193931at2759"/>
<feature type="domain" description="Protein kinase" evidence="19">
    <location>
        <begin position="686"/>
        <end position="956"/>
    </location>
</feature>
<evidence type="ECO:0000313" key="22">
    <source>
        <dbReference type="Proteomes" id="UP000559027"/>
    </source>
</evidence>
<keyword evidence="12 18" id="KW-1133">Transmembrane helix</keyword>
<dbReference type="PROSITE" id="PS50011">
    <property type="entry name" value="PROTEIN_KINASE_DOM"/>
    <property type="match status" value="1"/>
</dbReference>
<evidence type="ECO:0000256" key="9">
    <source>
        <dbReference type="ARBA" id="ARBA00022777"/>
    </source>
</evidence>
<feature type="region of interest" description="Disordered" evidence="17">
    <location>
        <begin position="1074"/>
        <end position="1095"/>
    </location>
</feature>
<feature type="compositionally biased region" description="Low complexity" evidence="17">
    <location>
        <begin position="2028"/>
        <end position="2045"/>
    </location>
</feature>
<evidence type="ECO:0000256" key="12">
    <source>
        <dbReference type="ARBA" id="ARBA00022989"/>
    </source>
</evidence>
<evidence type="ECO:0000256" key="7">
    <source>
        <dbReference type="ARBA" id="ARBA00022692"/>
    </source>
</evidence>
<dbReference type="InterPro" id="IPR009542">
    <property type="entry name" value="Spc1/SPCS1"/>
</dbReference>
<evidence type="ECO:0000256" key="3">
    <source>
        <dbReference type="ARBA" id="ARBA00010791"/>
    </source>
</evidence>
<feature type="compositionally biased region" description="Pro residues" evidence="17">
    <location>
        <begin position="2046"/>
        <end position="2055"/>
    </location>
</feature>
<keyword evidence="11 16" id="KW-0067">ATP-binding</keyword>
<dbReference type="InterPro" id="IPR017441">
    <property type="entry name" value="Protein_kinase_ATP_BS"/>
</dbReference>
<dbReference type="GO" id="GO:0016491">
    <property type="term" value="F:oxidoreductase activity"/>
    <property type="evidence" value="ECO:0007669"/>
    <property type="project" value="InterPro"/>
</dbReference>
<protein>
    <recommendedName>
        <fullName evidence="4">non-specific serine/threonine protein kinase</fullName>
        <ecNumber evidence="4">2.7.11.1</ecNumber>
    </recommendedName>
</protein>
<feature type="compositionally biased region" description="Low complexity" evidence="17">
    <location>
        <begin position="1231"/>
        <end position="1244"/>
    </location>
</feature>
<feature type="transmembrane region" description="Helical" evidence="18">
    <location>
        <begin position="488"/>
        <end position="507"/>
    </location>
</feature>
<feature type="compositionally biased region" description="Low complexity" evidence="17">
    <location>
        <begin position="1260"/>
        <end position="1289"/>
    </location>
</feature>
<keyword evidence="8 16" id="KW-0547">Nucleotide-binding</keyword>
<dbReference type="InterPro" id="IPR011009">
    <property type="entry name" value="Kinase-like_dom_sf"/>
</dbReference>
<dbReference type="Pfam" id="PF00069">
    <property type="entry name" value="Pkinase"/>
    <property type="match status" value="1"/>
</dbReference>
<comment type="similarity">
    <text evidence="2">Belongs to the SPCS1 family.</text>
</comment>
<feature type="region of interest" description="Disordered" evidence="17">
    <location>
        <begin position="1112"/>
        <end position="1178"/>
    </location>
</feature>
<dbReference type="PROSITE" id="PS50032">
    <property type="entry name" value="KA1"/>
    <property type="match status" value="1"/>
</dbReference>
<dbReference type="Gene3D" id="1.10.510.10">
    <property type="entry name" value="Transferase(Phosphotransferase) domain 1"/>
    <property type="match status" value="1"/>
</dbReference>
<dbReference type="Pfam" id="PF02149">
    <property type="entry name" value="KA1"/>
    <property type="match status" value="1"/>
</dbReference>
<feature type="compositionally biased region" description="Low complexity" evidence="17">
    <location>
        <begin position="1614"/>
        <end position="1633"/>
    </location>
</feature>
<dbReference type="CDD" id="cd14077">
    <property type="entry name" value="STKc_Kin1_2"/>
    <property type="match status" value="1"/>
</dbReference>
<feature type="region of interest" description="Disordered" evidence="17">
    <location>
        <begin position="1225"/>
        <end position="1244"/>
    </location>
</feature>
<dbReference type="SUPFAM" id="SSF51395">
    <property type="entry name" value="FMN-linked oxidoreductases"/>
    <property type="match status" value="1"/>
</dbReference>
<dbReference type="Pfam" id="PF00724">
    <property type="entry name" value="Oxidored_FMN"/>
    <property type="match status" value="1"/>
</dbReference>
<evidence type="ECO:0000313" key="21">
    <source>
        <dbReference type="EMBL" id="KAF5347799.1"/>
    </source>
</evidence>
<dbReference type="GO" id="GO:0035556">
    <property type="term" value="P:intracellular signal transduction"/>
    <property type="evidence" value="ECO:0007669"/>
    <property type="project" value="TreeGrafter"/>
</dbReference>
<dbReference type="GO" id="GO:0010181">
    <property type="term" value="F:FMN binding"/>
    <property type="evidence" value="ECO:0007669"/>
    <property type="project" value="InterPro"/>
</dbReference>
<evidence type="ECO:0000256" key="15">
    <source>
        <dbReference type="ARBA" id="ARBA00048679"/>
    </source>
</evidence>
<dbReference type="InterPro" id="IPR013785">
    <property type="entry name" value="Aldolase_TIM"/>
</dbReference>
<dbReference type="SUPFAM" id="SSF103243">
    <property type="entry name" value="KA1-like"/>
    <property type="match status" value="1"/>
</dbReference>
<feature type="compositionally biased region" description="Polar residues" evidence="17">
    <location>
        <begin position="2000"/>
        <end position="2017"/>
    </location>
</feature>
<dbReference type="PANTHER" id="PTHR24346">
    <property type="entry name" value="MAP/MICROTUBULE AFFINITY-REGULATING KINASE"/>
    <property type="match status" value="1"/>
</dbReference>
<feature type="compositionally biased region" description="Basic residues" evidence="17">
    <location>
        <begin position="607"/>
        <end position="616"/>
    </location>
</feature>
<evidence type="ECO:0000256" key="17">
    <source>
        <dbReference type="SAM" id="MobiDB-lite"/>
    </source>
</evidence>
<dbReference type="FunFam" id="1.10.510.10:FF:000792">
    <property type="entry name" value="Non-specific serine/threonine protein kinase"/>
    <property type="match status" value="1"/>
</dbReference>
<comment type="catalytic activity">
    <reaction evidence="15">
        <text>L-seryl-[protein] + ATP = O-phospho-L-seryl-[protein] + ADP + H(+)</text>
        <dbReference type="Rhea" id="RHEA:17989"/>
        <dbReference type="Rhea" id="RHEA-COMP:9863"/>
        <dbReference type="Rhea" id="RHEA-COMP:11604"/>
        <dbReference type="ChEBI" id="CHEBI:15378"/>
        <dbReference type="ChEBI" id="CHEBI:29999"/>
        <dbReference type="ChEBI" id="CHEBI:30616"/>
        <dbReference type="ChEBI" id="CHEBI:83421"/>
        <dbReference type="ChEBI" id="CHEBI:456216"/>
        <dbReference type="EC" id="2.7.11.1"/>
    </reaction>
</comment>
<dbReference type="PANTHER" id="PTHR24346:SF82">
    <property type="entry name" value="KP78A-RELATED"/>
    <property type="match status" value="1"/>
</dbReference>
<dbReference type="SMART" id="SM00220">
    <property type="entry name" value="S_TKc"/>
    <property type="match status" value="1"/>
</dbReference>
<comment type="subcellular location">
    <subcellularLocation>
        <location evidence="1">Endoplasmic reticulum membrane</location>
        <topology evidence="1">Multi-pass membrane protein</topology>
    </subcellularLocation>
</comment>
<dbReference type="PROSITE" id="PS00108">
    <property type="entry name" value="PROTEIN_KINASE_ST"/>
    <property type="match status" value="1"/>
</dbReference>
<keyword evidence="7 18" id="KW-0812">Transmembrane</keyword>
<feature type="compositionally biased region" description="Basic and acidic residues" evidence="17">
    <location>
        <begin position="1905"/>
        <end position="1930"/>
    </location>
</feature>
<feature type="compositionally biased region" description="Gly residues" evidence="17">
    <location>
        <begin position="1875"/>
        <end position="1884"/>
    </location>
</feature>
<evidence type="ECO:0000256" key="18">
    <source>
        <dbReference type="SAM" id="Phobius"/>
    </source>
</evidence>
<feature type="region of interest" description="Disordered" evidence="17">
    <location>
        <begin position="1983"/>
        <end position="2059"/>
    </location>
</feature>
<dbReference type="Pfam" id="PF06645">
    <property type="entry name" value="SPC12"/>
    <property type="match status" value="1"/>
</dbReference>
<evidence type="ECO:0000259" key="20">
    <source>
        <dbReference type="PROSITE" id="PS50032"/>
    </source>
</evidence>
<dbReference type="PROSITE" id="PS00107">
    <property type="entry name" value="PROTEIN_KINASE_ATP"/>
    <property type="match status" value="1"/>
</dbReference>
<dbReference type="InterPro" id="IPR008271">
    <property type="entry name" value="Ser/Thr_kinase_AS"/>
</dbReference>
<dbReference type="Proteomes" id="UP000559027">
    <property type="component" value="Unassembled WGS sequence"/>
</dbReference>
<dbReference type="InterPro" id="IPR001772">
    <property type="entry name" value="KA1_dom"/>
</dbReference>
<keyword evidence="10" id="KW-0256">Endoplasmic reticulum</keyword>